<organism evidence="3 4">
    <name type="scientific">Dactylosporangium maewongense</name>
    <dbReference type="NCBI Taxonomy" id="634393"/>
    <lineage>
        <taxon>Bacteria</taxon>
        <taxon>Bacillati</taxon>
        <taxon>Actinomycetota</taxon>
        <taxon>Actinomycetes</taxon>
        <taxon>Micromonosporales</taxon>
        <taxon>Micromonosporaceae</taxon>
        <taxon>Dactylosporangium</taxon>
    </lineage>
</organism>
<protein>
    <recommendedName>
        <fullName evidence="2">Toprim domain-containing protein</fullName>
    </recommendedName>
</protein>
<dbReference type="CDD" id="cd03364">
    <property type="entry name" value="TOPRIM_DnaG_primases"/>
    <property type="match status" value="1"/>
</dbReference>
<evidence type="ECO:0000313" key="4">
    <source>
        <dbReference type="Proteomes" id="UP001501470"/>
    </source>
</evidence>
<evidence type="ECO:0000256" key="1">
    <source>
        <dbReference type="SAM" id="MobiDB-lite"/>
    </source>
</evidence>
<feature type="compositionally biased region" description="Polar residues" evidence="1">
    <location>
        <begin position="547"/>
        <end position="561"/>
    </location>
</feature>
<dbReference type="PANTHER" id="PTHR30313">
    <property type="entry name" value="DNA PRIMASE"/>
    <property type="match status" value="1"/>
</dbReference>
<dbReference type="RefSeq" id="WP_344515438.1">
    <property type="nucleotide sequence ID" value="NZ_BAAAQD010000056.1"/>
</dbReference>
<dbReference type="InterPro" id="IPR034151">
    <property type="entry name" value="TOPRIM_DnaG_bac"/>
</dbReference>
<gene>
    <name evidence="3" type="ORF">GCM10009827_117110</name>
</gene>
<dbReference type="InterPro" id="IPR050219">
    <property type="entry name" value="DnaG_primase"/>
</dbReference>
<dbReference type="Gene3D" id="3.40.1360.10">
    <property type="match status" value="1"/>
</dbReference>
<dbReference type="InterPro" id="IPR037068">
    <property type="entry name" value="DNA_primase_core_N_sf"/>
</dbReference>
<dbReference type="PANTHER" id="PTHR30313:SF2">
    <property type="entry name" value="DNA PRIMASE"/>
    <property type="match status" value="1"/>
</dbReference>
<feature type="region of interest" description="Disordered" evidence="1">
    <location>
        <begin position="661"/>
        <end position="697"/>
    </location>
</feature>
<feature type="region of interest" description="Disordered" evidence="1">
    <location>
        <begin position="546"/>
        <end position="572"/>
    </location>
</feature>
<comment type="caution">
    <text evidence="3">The sequence shown here is derived from an EMBL/GenBank/DDBJ whole genome shotgun (WGS) entry which is preliminary data.</text>
</comment>
<dbReference type="InterPro" id="IPR013264">
    <property type="entry name" value="DNAG_N"/>
</dbReference>
<sequence length="697" mass="73429">MTAARPSDPDRLIAAHRVANEFYRSHLLDEPRALAYLRSRGIVAASASTPPWTIGYAPHGWTNLRNHLRANGFTDDELLNAGLITIARNGNRIDVFRDRVMFPIRNAAGDIVAFTGRDLSGRDGTPKYRNTTTTAIYHKSVLLYGLAEQFAGTAQPAAVMLVEGPADVVAVARLRHNLPDTLYPDPYYAVAPCGTALTAEQVALLAAAVPPGTPIVAAFDADDAGQAAIDKSYQLLRAWPGPVDAISLEGRADPASLVAAGLATAVGTFAHLRRPLVDVVLDHRLKPHLARLDTRLDELARIGRDPSSESLLIRLNAVRAVAPFIGEVAQDNPDLAARLSIELGARLRVEPLTVLETIYPPQDDDAIPVGVPDRPNPDAVALGTRGFPDPSIVGHGYARICPADAPAATWVQHDPQTGHTAWVLSEGTGVDPADRDAARLAAEVAGRAAVLVGARQAVEIARVAVNAAFAEPGTRQGNASIVVVCSFDGDRPQQGTGQFTVAWAGDARAYATASPLHAQTATDAARIRNWFAAVTVDHTVGARHTDASTVQRPATGSSSAAAPQPGGRSSHVGDQLLTASVRGGAIGINRLDLPPTTVLLAGRRVTAIGIQQLRTAIEPRRPEVTVAGLRQLAGPEAVAIAIRPDPAQLHDVMTAARLARQGQAVTDTTQHARCPGTRRPDTRSALPAGPISAPSAP</sequence>
<proteinExistence type="predicted"/>
<feature type="domain" description="Toprim" evidence="2">
    <location>
        <begin position="157"/>
        <end position="254"/>
    </location>
</feature>
<dbReference type="Pfam" id="PF13155">
    <property type="entry name" value="Toprim_2"/>
    <property type="match status" value="1"/>
</dbReference>
<name>A0ABP4P9N3_9ACTN</name>
<accession>A0ABP4P9N3</accession>
<evidence type="ECO:0000259" key="2">
    <source>
        <dbReference type="PROSITE" id="PS50880"/>
    </source>
</evidence>
<dbReference type="Proteomes" id="UP001501470">
    <property type="component" value="Unassembled WGS sequence"/>
</dbReference>
<reference evidence="4" key="1">
    <citation type="journal article" date="2019" name="Int. J. Syst. Evol. Microbiol.">
        <title>The Global Catalogue of Microorganisms (GCM) 10K type strain sequencing project: providing services to taxonomists for standard genome sequencing and annotation.</title>
        <authorList>
            <consortium name="The Broad Institute Genomics Platform"/>
            <consortium name="The Broad Institute Genome Sequencing Center for Infectious Disease"/>
            <person name="Wu L."/>
            <person name="Ma J."/>
        </authorList>
    </citation>
    <scope>NUCLEOTIDE SEQUENCE [LARGE SCALE GENOMIC DNA]</scope>
    <source>
        <strain evidence="4">JCM 15933</strain>
    </source>
</reference>
<dbReference type="InterPro" id="IPR006171">
    <property type="entry name" value="TOPRIM_dom"/>
</dbReference>
<dbReference type="SUPFAM" id="SSF56731">
    <property type="entry name" value="DNA primase core"/>
    <property type="match status" value="1"/>
</dbReference>
<dbReference type="EMBL" id="BAAAQD010000056">
    <property type="protein sequence ID" value="GAA1575792.1"/>
    <property type="molecule type" value="Genomic_DNA"/>
</dbReference>
<dbReference type="Pfam" id="PF08275">
    <property type="entry name" value="DNAG_N"/>
    <property type="match status" value="1"/>
</dbReference>
<keyword evidence="4" id="KW-1185">Reference proteome</keyword>
<evidence type="ECO:0000313" key="3">
    <source>
        <dbReference type="EMBL" id="GAA1575792.1"/>
    </source>
</evidence>
<dbReference type="PROSITE" id="PS50880">
    <property type="entry name" value="TOPRIM"/>
    <property type="match status" value="1"/>
</dbReference>
<dbReference type="Gene3D" id="3.90.980.10">
    <property type="entry name" value="DNA primase, catalytic core, N-terminal domain"/>
    <property type="match status" value="1"/>
</dbReference>
<dbReference type="SMART" id="SM00493">
    <property type="entry name" value="TOPRIM"/>
    <property type="match status" value="1"/>
</dbReference>